<dbReference type="SUPFAM" id="SSF56935">
    <property type="entry name" value="Porins"/>
    <property type="match status" value="1"/>
</dbReference>
<dbReference type="EMBL" id="JASBRG010000003">
    <property type="protein sequence ID" value="MDI3319285.1"/>
    <property type="molecule type" value="Genomic_DNA"/>
</dbReference>
<keyword evidence="4 7" id="KW-0812">Transmembrane</keyword>
<keyword evidence="3 7" id="KW-1134">Transmembrane beta strand</keyword>
<dbReference type="SUPFAM" id="SSF49464">
    <property type="entry name" value="Carboxypeptidase regulatory domain-like"/>
    <property type="match status" value="1"/>
</dbReference>
<feature type="chain" id="PRO_5045172224" evidence="8">
    <location>
        <begin position="29"/>
        <end position="1056"/>
    </location>
</feature>
<dbReference type="InterPro" id="IPR012910">
    <property type="entry name" value="Plug_dom"/>
</dbReference>
<dbReference type="Gene3D" id="2.40.170.20">
    <property type="entry name" value="TonB-dependent receptor, beta-barrel domain"/>
    <property type="match status" value="1"/>
</dbReference>
<dbReference type="InterPro" id="IPR039426">
    <property type="entry name" value="TonB-dep_rcpt-like"/>
</dbReference>
<evidence type="ECO:0000256" key="4">
    <source>
        <dbReference type="ARBA" id="ARBA00022692"/>
    </source>
</evidence>
<comment type="subcellular location">
    <subcellularLocation>
        <location evidence="1 7">Cell outer membrane</location>
        <topology evidence="1 7">Multi-pass membrane protein</topology>
    </subcellularLocation>
</comment>
<gene>
    <name evidence="10" type="ORF">QJ048_05845</name>
</gene>
<dbReference type="Proteomes" id="UP001226434">
    <property type="component" value="Unassembled WGS sequence"/>
</dbReference>
<keyword evidence="6 7" id="KW-0998">Cell outer membrane</keyword>
<evidence type="ECO:0000256" key="3">
    <source>
        <dbReference type="ARBA" id="ARBA00022452"/>
    </source>
</evidence>
<evidence type="ECO:0000259" key="9">
    <source>
        <dbReference type="Pfam" id="PF07715"/>
    </source>
</evidence>
<sequence>MQIPTVIINRFKNILLPALSLTCLYANAQKNPKKPEVEIQGLVTDAATHQPLRAIGVSYQDYSAAITDSLGHFALKVPNNKVTIVLKGEGFQTKEIALKGQKKVSAALYEDSYTSFYDAAGLPFGNQPMNRIPFATTSIQTTGSWAHTAETPDAFLQGKVAGLNAIRRSGTPNSGANLFLRGISSLYGTNQPLIVVDGVLYDTKDYGTSLISNNYTNALAYLDIKDIDNITVVKDGSSTYGTKGGNGVIIITTARAKELATRIDAGIYGGVNFAPQNLPVLDADQYRAYLSDILQSTGATTDKIKSYPYMNDDKSNPDYYTYHNNTDWQRQVFKNGSLQNYYLKVTGGDNIAKYALSLGYLTNSGVIANTGLSRYNTRFNADLNLSKRMTATTNISFTSNDQKLKDQGIAPTTNPLYVSLIKSPLIGVNQVSSSGTKSPDITATDTFGVSNPAALINTMQAGNKNYRFVGSVGFNYAFSSAISVSTTVSVTVDKIRENLFIPRKGVVPDTLENGTIEYSRLGAQTKRIQSFYNDTHLSYDHTYRKVHHLSARAGFRFLQSKTEQDISTGANSAIDQLRSVNNSVAALRNTDGSLGKYRWLNGYFNADYSLLDKYFISFNTAMDGSSRFGNNVPGSPSINGKSYAVLPSIAGAWLVSSEKFMNGSKGLIDLLKLRASYGVSGNDDIGDYTGKQYYVSQNFLGTQGLVRANFGNDQLQWERVSKLNAGLDAGLFKERLNLSVDVYRNKTDKMLVLESLPTAAGGGYALTNSGAMKTTGAEASVTGRIINHRAFKWDLGFTIATYKSTIEQLPANEIITQYAGGTILSRVGEVSNLFYGYKTNGVYSTDAEANAAGLSVVNANGTLRPFKGGDVRFADLNNDKIIDDRDRQIIGNPNPDYVGSITNRIEWKGFTLDALFTFSKGNDIYNYTRRMLESQSGYENQTQAVVNRWRNNGQVTTVPRASYGDPLGNSRFSDRWIEDGSYFRLRSATLSYNLPINSNFLRYSVIYITGNNLFTLSKYLGFDPEMSSTNSVLGQGVDVTLEPQYRSLQVGVRFGL</sequence>
<dbReference type="InterPro" id="IPR023996">
    <property type="entry name" value="TonB-dep_OMP_SusC/RagA"/>
</dbReference>
<evidence type="ECO:0000313" key="10">
    <source>
        <dbReference type="EMBL" id="MDI3319285.1"/>
    </source>
</evidence>
<feature type="domain" description="TonB-dependent receptor plug" evidence="9">
    <location>
        <begin position="133"/>
        <end position="248"/>
    </location>
</feature>
<proteinExistence type="inferred from homology"/>
<evidence type="ECO:0000256" key="6">
    <source>
        <dbReference type="ARBA" id="ARBA00023237"/>
    </source>
</evidence>
<dbReference type="Gene3D" id="2.170.130.10">
    <property type="entry name" value="TonB-dependent receptor, plug domain"/>
    <property type="match status" value="1"/>
</dbReference>
<reference evidence="10 11" key="1">
    <citation type="submission" date="2023-05" db="EMBL/GenBank/DDBJ databases">
        <title>Genome sequence of Pinibacter sp. MAH-24.</title>
        <authorList>
            <person name="Huq M.A."/>
        </authorList>
    </citation>
    <scope>NUCLEOTIDE SEQUENCE [LARGE SCALE GENOMIC DNA]</scope>
    <source>
        <strain evidence="10 11">MAH-24</strain>
    </source>
</reference>
<dbReference type="InterPro" id="IPR008969">
    <property type="entry name" value="CarboxyPept-like_regulatory"/>
</dbReference>
<keyword evidence="5 7" id="KW-0472">Membrane</keyword>
<comment type="similarity">
    <text evidence="7">Belongs to the TonB-dependent receptor family.</text>
</comment>
<accession>A0ABT6R9Q5</accession>
<evidence type="ECO:0000256" key="7">
    <source>
        <dbReference type="PROSITE-ProRule" id="PRU01360"/>
    </source>
</evidence>
<keyword evidence="11" id="KW-1185">Reference proteome</keyword>
<dbReference type="PROSITE" id="PS52016">
    <property type="entry name" value="TONB_DEPENDENT_REC_3"/>
    <property type="match status" value="1"/>
</dbReference>
<feature type="signal peptide" evidence="8">
    <location>
        <begin position="1"/>
        <end position="28"/>
    </location>
</feature>
<evidence type="ECO:0000256" key="1">
    <source>
        <dbReference type="ARBA" id="ARBA00004571"/>
    </source>
</evidence>
<name>A0ABT6R9Q5_9BACT</name>
<dbReference type="NCBIfam" id="TIGR04056">
    <property type="entry name" value="OMP_RagA_SusC"/>
    <property type="match status" value="1"/>
</dbReference>
<evidence type="ECO:0000313" key="11">
    <source>
        <dbReference type="Proteomes" id="UP001226434"/>
    </source>
</evidence>
<keyword evidence="8" id="KW-0732">Signal</keyword>
<protein>
    <submittedName>
        <fullName evidence="10">SusC/RagA family TonB-linked outer membrane protein</fullName>
    </submittedName>
</protein>
<organism evidence="10 11">
    <name type="scientific">Pinibacter soli</name>
    <dbReference type="NCBI Taxonomy" id="3044211"/>
    <lineage>
        <taxon>Bacteria</taxon>
        <taxon>Pseudomonadati</taxon>
        <taxon>Bacteroidota</taxon>
        <taxon>Chitinophagia</taxon>
        <taxon>Chitinophagales</taxon>
        <taxon>Chitinophagaceae</taxon>
        <taxon>Pinibacter</taxon>
    </lineage>
</organism>
<evidence type="ECO:0000256" key="2">
    <source>
        <dbReference type="ARBA" id="ARBA00022448"/>
    </source>
</evidence>
<comment type="caution">
    <text evidence="10">The sequence shown here is derived from an EMBL/GenBank/DDBJ whole genome shotgun (WGS) entry which is preliminary data.</text>
</comment>
<dbReference type="RefSeq" id="WP_282333399.1">
    <property type="nucleotide sequence ID" value="NZ_JASBRG010000003.1"/>
</dbReference>
<evidence type="ECO:0000256" key="5">
    <source>
        <dbReference type="ARBA" id="ARBA00023136"/>
    </source>
</evidence>
<dbReference type="InterPro" id="IPR036942">
    <property type="entry name" value="Beta-barrel_TonB_sf"/>
</dbReference>
<keyword evidence="2 7" id="KW-0813">Transport</keyword>
<dbReference type="Pfam" id="PF07715">
    <property type="entry name" value="Plug"/>
    <property type="match status" value="1"/>
</dbReference>
<evidence type="ECO:0000256" key="8">
    <source>
        <dbReference type="SAM" id="SignalP"/>
    </source>
</evidence>
<dbReference type="InterPro" id="IPR037066">
    <property type="entry name" value="Plug_dom_sf"/>
</dbReference>